<dbReference type="WBParaSite" id="Pan_g8071.t1">
    <property type="protein sequence ID" value="Pan_g8071.t1"/>
    <property type="gene ID" value="Pan_g8071"/>
</dbReference>
<feature type="compositionally biased region" description="Polar residues" evidence="1">
    <location>
        <begin position="276"/>
        <end position="292"/>
    </location>
</feature>
<evidence type="ECO:0000313" key="2">
    <source>
        <dbReference type="Proteomes" id="UP000492821"/>
    </source>
</evidence>
<accession>A0A7E4WAG8</accession>
<feature type="compositionally biased region" description="Polar residues" evidence="1">
    <location>
        <begin position="155"/>
        <end position="169"/>
    </location>
</feature>
<dbReference type="AlphaFoldDB" id="A0A7E4WAG8"/>
<name>A0A7E4WAG8_PANRE</name>
<protein>
    <submittedName>
        <fullName evidence="3">Serine/arginine repetitive matrix protein 1-like</fullName>
    </submittedName>
</protein>
<keyword evidence="2" id="KW-1185">Reference proteome</keyword>
<reference evidence="2" key="1">
    <citation type="journal article" date="2013" name="Genetics">
        <title>The draft genome and transcriptome of Panagrellus redivivus are shaped by the harsh demands of a free-living lifestyle.</title>
        <authorList>
            <person name="Srinivasan J."/>
            <person name="Dillman A.R."/>
            <person name="Macchietto M.G."/>
            <person name="Heikkinen L."/>
            <person name="Lakso M."/>
            <person name="Fracchia K.M."/>
            <person name="Antoshechkin I."/>
            <person name="Mortazavi A."/>
            <person name="Wong G."/>
            <person name="Sternberg P.W."/>
        </authorList>
    </citation>
    <scope>NUCLEOTIDE SEQUENCE [LARGE SCALE GENOMIC DNA]</scope>
    <source>
        <strain evidence="2">MT8872</strain>
    </source>
</reference>
<feature type="region of interest" description="Disordered" evidence="1">
    <location>
        <begin position="1"/>
        <end position="330"/>
    </location>
</feature>
<feature type="compositionally biased region" description="Low complexity" evidence="1">
    <location>
        <begin position="293"/>
        <end position="308"/>
    </location>
</feature>
<feature type="compositionally biased region" description="Polar residues" evidence="1">
    <location>
        <begin position="225"/>
        <end position="234"/>
    </location>
</feature>
<reference evidence="3" key="2">
    <citation type="submission" date="2020-10" db="UniProtKB">
        <authorList>
            <consortium name="WormBaseParasite"/>
        </authorList>
    </citation>
    <scope>IDENTIFICATION</scope>
</reference>
<dbReference type="Proteomes" id="UP000492821">
    <property type="component" value="Unassembled WGS sequence"/>
</dbReference>
<feature type="compositionally biased region" description="Basic and acidic residues" evidence="1">
    <location>
        <begin position="260"/>
        <end position="270"/>
    </location>
</feature>
<evidence type="ECO:0000256" key="1">
    <source>
        <dbReference type="SAM" id="MobiDB-lite"/>
    </source>
</evidence>
<proteinExistence type="predicted"/>
<organism evidence="2 3">
    <name type="scientific">Panagrellus redivivus</name>
    <name type="common">Microworm</name>
    <dbReference type="NCBI Taxonomy" id="6233"/>
    <lineage>
        <taxon>Eukaryota</taxon>
        <taxon>Metazoa</taxon>
        <taxon>Ecdysozoa</taxon>
        <taxon>Nematoda</taxon>
        <taxon>Chromadorea</taxon>
        <taxon>Rhabditida</taxon>
        <taxon>Tylenchina</taxon>
        <taxon>Panagrolaimomorpha</taxon>
        <taxon>Panagrolaimoidea</taxon>
        <taxon>Panagrolaimidae</taxon>
        <taxon>Panagrellus</taxon>
    </lineage>
</organism>
<evidence type="ECO:0000313" key="3">
    <source>
        <dbReference type="WBParaSite" id="Pan_g8071.t1"/>
    </source>
</evidence>
<sequence>MVMNRRRSKSAAYEGHGVAALPPLPSINDRNRKVAERQGAPPPQFAPNSNAPENATARERAANHIINPEPVAAAINNARNRRRSLSNKPSAPPAPRGRGRPPKEVPGNRPQLVPQESRAQLSNVSYRAVRTSEKPLSRNNNNNNRVGVKPEQESEISFTDDSPSYNSNATRKRSLTREPSEGPGPSRPPKAPRKSRSRGPVTPAPNGINYSSTRGPVARPERFGASSSVTSPSTPRKLPKAMVAAASVADRYAGRKPVQQRRETSTDSRTSRVSIPRNSRAGSRTSRSPSAPTNSRRSVSVVSNASTAYRRQRDRTLTDVPDPNIPFHPNPSVIIYKKVRGNRNPDVPFPNTFMKDPRLEDNEDDTQLVMDALYDYMDTHTTDA</sequence>